<dbReference type="CDD" id="cd08646">
    <property type="entry name" value="FMT_core_Met-tRNA-FMT_N"/>
    <property type="match status" value="1"/>
</dbReference>
<dbReference type="InterPro" id="IPR002376">
    <property type="entry name" value="Formyl_transf_N"/>
</dbReference>
<comment type="caution">
    <text evidence="4">The sequence shown here is derived from an EMBL/GenBank/DDBJ whole genome shotgun (WGS) entry which is preliminary data.</text>
</comment>
<keyword evidence="4" id="KW-0808">Transferase</keyword>
<dbReference type="SUPFAM" id="SSF53328">
    <property type="entry name" value="Formyltransferase"/>
    <property type="match status" value="1"/>
</dbReference>
<evidence type="ECO:0000256" key="1">
    <source>
        <dbReference type="ARBA" id="ARBA00012261"/>
    </source>
</evidence>
<feature type="region of interest" description="Disordered" evidence="2">
    <location>
        <begin position="326"/>
        <end position="349"/>
    </location>
</feature>
<reference evidence="4 5" key="1">
    <citation type="submission" date="2024-01" db="EMBL/GenBank/DDBJ databases">
        <authorList>
            <person name="Allen C."/>
            <person name="Tagirdzhanova G."/>
        </authorList>
    </citation>
    <scope>NUCLEOTIDE SEQUENCE [LARGE SCALE GENOMIC DNA]</scope>
    <source>
        <strain evidence="4 5">CBS 119000</strain>
    </source>
</reference>
<dbReference type="GO" id="GO:0004479">
    <property type="term" value="F:methionyl-tRNA formyltransferase activity"/>
    <property type="evidence" value="ECO:0007669"/>
    <property type="project" value="UniProtKB-EC"/>
</dbReference>
<dbReference type="PANTHER" id="PTHR11138">
    <property type="entry name" value="METHIONYL-TRNA FORMYLTRANSFERASE"/>
    <property type="match status" value="1"/>
</dbReference>
<dbReference type="Gene3D" id="3.40.50.12230">
    <property type="match status" value="1"/>
</dbReference>
<evidence type="ECO:0000259" key="3">
    <source>
        <dbReference type="Pfam" id="PF00551"/>
    </source>
</evidence>
<dbReference type="Pfam" id="PF00551">
    <property type="entry name" value="Formyl_trans_N"/>
    <property type="match status" value="1"/>
</dbReference>
<evidence type="ECO:0000313" key="4">
    <source>
        <dbReference type="EMBL" id="CAK7267875.1"/>
    </source>
</evidence>
<accession>A0ABP0DHZ3</accession>
<keyword evidence="5" id="KW-1185">Reference proteome</keyword>
<protein>
    <recommendedName>
        <fullName evidence="1">methionyl-tRNA formyltransferase</fullName>
        <ecNumber evidence="1">2.1.2.9</ecNumber>
    </recommendedName>
</protein>
<sequence length="470" mass="50081">MAAPSIWRPLLVRSSPPGVKLCLGYSCLTARRAFPAIAQSHLVRALSSQPPPHEPLHILFCGSDAFSCASLQALHDEMQRQRTRAPVAEAPGRIATLDVVVRPAKRTGRGRATIIESPVKVLATQLGLPVYERDTFTGWTPPPPAGDTGKVINMIVAVSFGLFVPRRLLRAARFGGLNVHPSLLPDLHGAAPIEHAVLLGRLRTGVTVQTLDETTFDGGRRLLQGPRADATAQVGLSLPPRCTSADLHTLLAPQGADLLLEVLRRGLYLPEHVNVNVPASSLEGVAAAPKLTKADRQVSWRGQTAADIDRRSRALGELWTRLVPSGADKKRKRGDQDSGEAAGGPPTSKRVILGNLDLVTIPDSVQALLTARGSATSAEPATDWQTATFVHEDGEARQRIGLPFVADGEGIIVPVGVDVQDSSGLQCLRIGTMRVEGEKTRPAARAMSAFAGQDNVAAASDIAWEVVLKK</sequence>
<evidence type="ECO:0000256" key="2">
    <source>
        <dbReference type="SAM" id="MobiDB-lite"/>
    </source>
</evidence>
<feature type="domain" description="Formyl transferase N-terminal" evidence="3">
    <location>
        <begin position="99"/>
        <end position="224"/>
    </location>
</feature>
<evidence type="ECO:0000313" key="5">
    <source>
        <dbReference type="Proteomes" id="UP001642502"/>
    </source>
</evidence>
<name>A0ABP0DHZ3_9PEZI</name>
<gene>
    <name evidence="4" type="primary">FMT1</name>
    <name evidence="4" type="ORF">SEPCBS119000_002773</name>
</gene>
<dbReference type="PANTHER" id="PTHR11138:SF5">
    <property type="entry name" value="METHIONYL-TRNA FORMYLTRANSFERASE, MITOCHONDRIAL"/>
    <property type="match status" value="1"/>
</dbReference>
<dbReference type="InterPro" id="IPR041711">
    <property type="entry name" value="Met-tRNA-FMT_N"/>
</dbReference>
<organism evidence="4 5">
    <name type="scientific">Sporothrix epigloea</name>
    <dbReference type="NCBI Taxonomy" id="1892477"/>
    <lineage>
        <taxon>Eukaryota</taxon>
        <taxon>Fungi</taxon>
        <taxon>Dikarya</taxon>
        <taxon>Ascomycota</taxon>
        <taxon>Pezizomycotina</taxon>
        <taxon>Sordariomycetes</taxon>
        <taxon>Sordariomycetidae</taxon>
        <taxon>Ophiostomatales</taxon>
        <taxon>Ophiostomataceae</taxon>
        <taxon>Sporothrix</taxon>
    </lineage>
</organism>
<dbReference type="EC" id="2.1.2.9" evidence="1"/>
<proteinExistence type="predicted"/>
<dbReference type="EMBL" id="CAWUON010000031">
    <property type="protein sequence ID" value="CAK7267875.1"/>
    <property type="molecule type" value="Genomic_DNA"/>
</dbReference>
<dbReference type="Proteomes" id="UP001642502">
    <property type="component" value="Unassembled WGS sequence"/>
</dbReference>
<dbReference type="InterPro" id="IPR036477">
    <property type="entry name" value="Formyl_transf_N_sf"/>
</dbReference>